<dbReference type="PROSITE" id="PS50053">
    <property type="entry name" value="UBIQUITIN_2"/>
    <property type="match status" value="1"/>
</dbReference>
<accession>A0ABQ8USR7</accession>
<comment type="caution">
    <text evidence="5">The sequence shown here is derived from an EMBL/GenBank/DDBJ whole genome shotgun (WGS) entry which is preliminary data.</text>
</comment>
<dbReference type="Proteomes" id="UP001141327">
    <property type="component" value="Unassembled WGS sequence"/>
</dbReference>
<feature type="compositionally biased region" description="Acidic residues" evidence="1">
    <location>
        <begin position="662"/>
        <end position="673"/>
    </location>
</feature>
<protein>
    <submittedName>
        <fullName evidence="5">von Willebrand factor type A domain</fullName>
    </submittedName>
</protein>
<dbReference type="Gene3D" id="3.40.50.410">
    <property type="entry name" value="von Willebrand factor, type A domain"/>
    <property type="match status" value="1"/>
</dbReference>
<dbReference type="EMBL" id="JAPMOS010000004">
    <property type="protein sequence ID" value="KAJ4462174.1"/>
    <property type="molecule type" value="Genomic_DNA"/>
</dbReference>
<dbReference type="Pfam" id="PF13768">
    <property type="entry name" value="VWA_3"/>
    <property type="match status" value="1"/>
</dbReference>
<dbReference type="PROSITE" id="PS50234">
    <property type="entry name" value="VWFA"/>
    <property type="match status" value="1"/>
</dbReference>
<dbReference type="SMART" id="SM00213">
    <property type="entry name" value="UBQ"/>
    <property type="match status" value="1"/>
</dbReference>
<feature type="compositionally biased region" description="Low complexity" evidence="1">
    <location>
        <begin position="645"/>
        <end position="661"/>
    </location>
</feature>
<feature type="domain" description="VIT" evidence="4">
    <location>
        <begin position="27"/>
        <end position="158"/>
    </location>
</feature>
<dbReference type="PROSITE" id="PS51468">
    <property type="entry name" value="VIT"/>
    <property type="match status" value="1"/>
</dbReference>
<name>A0ABQ8USR7_9EUKA</name>
<feature type="domain" description="Ubiquitin-like" evidence="2">
    <location>
        <begin position="678"/>
        <end position="753"/>
    </location>
</feature>
<evidence type="ECO:0000259" key="4">
    <source>
        <dbReference type="PROSITE" id="PS51468"/>
    </source>
</evidence>
<dbReference type="InterPro" id="IPR019956">
    <property type="entry name" value="Ubiquitin_dom"/>
</dbReference>
<dbReference type="InterPro" id="IPR029071">
    <property type="entry name" value="Ubiquitin-like_domsf"/>
</dbReference>
<dbReference type="PANTHER" id="PTHR45737">
    <property type="entry name" value="VON WILLEBRAND FACTOR A DOMAIN-CONTAINING PROTEIN 5A"/>
    <property type="match status" value="1"/>
</dbReference>
<dbReference type="Gene3D" id="3.10.20.90">
    <property type="entry name" value="Phosphatidylinositol 3-kinase Catalytic Subunit, Chain A, domain 1"/>
    <property type="match status" value="1"/>
</dbReference>
<organism evidence="5 6">
    <name type="scientific">Paratrimastix pyriformis</name>
    <dbReference type="NCBI Taxonomy" id="342808"/>
    <lineage>
        <taxon>Eukaryota</taxon>
        <taxon>Metamonada</taxon>
        <taxon>Preaxostyla</taxon>
        <taxon>Paratrimastigidae</taxon>
        <taxon>Paratrimastix</taxon>
    </lineage>
</organism>
<feature type="region of interest" description="Disordered" evidence="1">
    <location>
        <begin position="641"/>
        <end position="678"/>
    </location>
</feature>
<evidence type="ECO:0000313" key="6">
    <source>
        <dbReference type="Proteomes" id="UP001141327"/>
    </source>
</evidence>
<dbReference type="SUPFAM" id="SSF54236">
    <property type="entry name" value="Ubiquitin-like"/>
    <property type="match status" value="1"/>
</dbReference>
<evidence type="ECO:0000313" key="5">
    <source>
        <dbReference type="EMBL" id="KAJ4462174.1"/>
    </source>
</evidence>
<dbReference type="InterPro" id="IPR013694">
    <property type="entry name" value="VIT"/>
</dbReference>
<dbReference type="Pfam" id="PF00240">
    <property type="entry name" value="ubiquitin"/>
    <property type="match status" value="1"/>
</dbReference>
<keyword evidence="6" id="KW-1185">Reference proteome</keyword>
<evidence type="ECO:0000259" key="3">
    <source>
        <dbReference type="PROSITE" id="PS50234"/>
    </source>
</evidence>
<dbReference type="SUPFAM" id="SSF53300">
    <property type="entry name" value="vWA-like"/>
    <property type="match status" value="1"/>
</dbReference>
<dbReference type="PANTHER" id="PTHR45737:SF6">
    <property type="entry name" value="VON WILLEBRAND FACTOR A DOMAIN-CONTAINING PROTEIN 5A"/>
    <property type="match status" value="1"/>
</dbReference>
<proteinExistence type="predicted"/>
<sequence length="952" mass="100124">MAAVAAAIPVVHKFGLNVKPCVAHADRVQDAPLTEIPTIEPIASSTNCVVFDGARLAQFTVNQSFVSSFDVPVECNYFFPIEDGCSITHFTAVFDGHRRVVAKCKEKRVAQQIFDDAIAAGKQVAYGEELSGASDIFSLQLGNLPPRGLLEIELRYIVQLKEGDHAGRSIRLFFPRTMIPRYLPAGASPDAVAIAKASSEARPAQEWSIVASVMGRTTPPAAALGLPANAFWQALTPELVTSPTHRIQHIMPQGPDTWKIQVRASARDSLTPDSDFVLHIAYPELPAAAPAPADPALDTVSLSQGIAWAEGADCVAALVDVAVPAALPNVECTHEFVFLLDRSGSMGGTRIRQAQDALQLFLRSLPVGCYFNIIGFGSSVDRLFPQSVPYSQENMARASKAVPQMDANLGGTEILAPLREALDAPALGRAQRRVLVLSDGDVSNTQQVLMTAKQAVAARPTTQVHALGIGGGVSTELIQGLAQHGQGLAEFALSSEALNPKVMALLRASLGAVSGLSLSLRVTDAATGAALPCKFQGGLPEFVRSHTSCLVCALLETPAGGPAASLPVVEVLGTVPGSDTASLRLRCAVQGATSTDLLHALAAKQWIRALALAHDGDAMVRASEATGILCPRTAFVAVDEDAPERPLLPLAEAPDESQSMQSEDERDEEEEGDLSGTDQLFVKTLTGKTCTLPSGPNATVRQLKQAIQQREGIPVDQIRLIFAGQQLDDHRRLGDYNMQRESTVHMVLRLRGSPQPEALADDEDNAPVGESLRKEKKRKSQAKKESQSADLDLAAMACTASAPAPAPSASAATSAAPAASGPALDAAARGQLSSLVQEATIEGTWAWRQPLTPAHRTLAAARQALVAALATRPALSGLQPAIGGLAGAEEQSRLVGTLAALAALLRRFGAARAEWDLLAAKALRWLGGLLGPAAAGAPLWELVEAAGQAFGI</sequence>
<dbReference type="SMART" id="SM00327">
    <property type="entry name" value="VWA"/>
    <property type="match status" value="1"/>
</dbReference>
<dbReference type="Pfam" id="PF08487">
    <property type="entry name" value="VIT"/>
    <property type="match status" value="1"/>
</dbReference>
<evidence type="ECO:0000256" key="1">
    <source>
        <dbReference type="SAM" id="MobiDB-lite"/>
    </source>
</evidence>
<dbReference type="InterPro" id="IPR000626">
    <property type="entry name" value="Ubiquitin-like_dom"/>
</dbReference>
<dbReference type="InterPro" id="IPR036465">
    <property type="entry name" value="vWFA_dom_sf"/>
</dbReference>
<dbReference type="SMART" id="SM00609">
    <property type="entry name" value="VIT"/>
    <property type="match status" value="1"/>
</dbReference>
<feature type="domain" description="VWFA" evidence="3">
    <location>
        <begin position="335"/>
        <end position="510"/>
    </location>
</feature>
<gene>
    <name evidence="5" type="ORF">PAPYR_1358</name>
</gene>
<evidence type="ECO:0000259" key="2">
    <source>
        <dbReference type="PROSITE" id="PS50053"/>
    </source>
</evidence>
<feature type="region of interest" description="Disordered" evidence="1">
    <location>
        <begin position="754"/>
        <end position="789"/>
    </location>
</feature>
<dbReference type="PRINTS" id="PR00348">
    <property type="entry name" value="UBIQUITIN"/>
</dbReference>
<reference evidence="5" key="1">
    <citation type="journal article" date="2022" name="bioRxiv">
        <title>Genomics of Preaxostyla Flagellates Illuminates Evolutionary Transitions and the Path Towards Mitochondrial Loss.</title>
        <authorList>
            <person name="Novak L.V.F."/>
            <person name="Treitli S.C."/>
            <person name="Pyrih J."/>
            <person name="Halakuc P."/>
            <person name="Pipaliya S.V."/>
            <person name="Vacek V."/>
            <person name="Brzon O."/>
            <person name="Soukal P."/>
            <person name="Eme L."/>
            <person name="Dacks J.B."/>
            <person name="Karnkowska A."/>
            <person name="Elias M."/>
            <person name="Hampl V."/>
        </authorList>
    </citation>
    <scope>NUCLEOTIDE SEQUENCE</scope>
    <source>
        <strain evidence="5">RCP-MX</strain>
    </source>
</reference>
<dbReference type="InterPro" id="IPR002035">
    <property type="entry name" value="VWF_A"/>
</dbReference>